<evidence type="ECO:0000313" key="1">
    <source>
        <dbReference type="EMBL" id="MDR5865332.1"/>
    </source>
</evidence>
<organism evidence="1 2">
    <name type="scientific">Halomonas koreensis</name>
    <dbReference type="NCBI Taxonomy" id="245385"/>
    <lineage>
        <taxon>Bacteria</taxon>
        <taxon>Pseudomonadati</taxon>
        <taxon>Pseudomonadota</taxon>
        <taxon>Gammaproteobacteria</taxon>
        <taxon>Oceanospirillales</taxon>
        <taxon>Halomonadaceae</taxon>
        <taxon>Halomonas</taxon>
    </lineage>
</organism>
<comment type="caution">
    <text evidence="1">The sequence shown here is derived from an EMBL/GenBank/DDBJ whole genome shotgun (WGS) entry which is preliminary data.</text>
</comment>
<proteinExistence type="predicted"/>
<name>A0ABU1FYN4_9GAMM</name>
<dbReference type="Proteomes" id="UP001264519">
    <property type="component" value="Unassembled WGS sequence"/>
</dbReference>
<dbReference type="RefSeq" id="WP_309650929.1">
    <property type="nucleotide sequence ID" value="NZ_JARWAK010000001.1"/>
</dbReference>
<accession>A0ABU1FYN4</accession>
<reference evidence="1 2" key="1">
    <citation type="submission" date="2023-04" db="EMBL/GenBank/DDBJ databases">
        <title>A long-awaited taxogenomic arrangement of the family Halomonadaceae.</title>
        <authorList>
            <person name="De La Haba R."/>
            <person name="Chuvochina M."/>
            <person name="Wittouck S."/>
            <person name="Arahal D.R."/>
            <person name="Sanchez-Porro C."/>
            <person name="Hugenholtz P."/>
            <person name="Ventosa A."/>
        </authorList>
    </citation>
    <scope>NUCLEOTIDE SEQUENCE [LARGE SCALE GENOMIC DNA]</scope>
    <source>
        <strain evidence="1 2">DSM 23530</strain>
    </source>
</reference>
<gene>
    <name evidence="1" type="ORF">QC818_00835</name>
</gene>
<evidence type="ECO:0008006" key="3">
    <source>
        <dbReference type="Google" id="ProtNLM"/>
    </source>
</evidence>
<sequence length="101" mass="11110">MRVLINVRIPHEPFNAMVRDGTAGAAIQSILDELQPEAAYFYDPDGHRGGVFVVDIEDSAQLPSLAEPFFLAFEAECDVHIAMAPEDLARAGLDRLGQRWG</sequence>
<dbReference type="EMBL" id="JARWAK010000001">
    <property type="protein sequence ID" value="MDR5865332.1"/>
    <property type="molecule type" value="Genomic_DNA"/>
</dbReference>
<keyword evidence="2" id="KW-1185">Reference proteome</keyword>
<protein>
    <recommendedName>
        <fullName evidence="3">Panthothenate synthetase</fullName>
    </recommendedName>
</protein>
<evidence type="ECO:0000313" key="2">
    <source>
        <dbReference type="Proteomes" id="UP001264519"/>
    </source>
</evidence>